<reference evidence="1" key="1">
    <citation type="submission" date="2023-10" db="EMBL/GenBank/DDBJ databases">
        <title>Amphibacter perezi, gen. nov., sp. nov. a novel taxa of the family Comamonadaceae, class Betaproteobacteria isolated from the skin microbiota of Pelophylax perezi from different populations.</title>
        <authorList>
            <person name="Costa S."/>
            <person name="Proenca D.N."/>
            <person name="Lopes I."/>
            <person name="Morais P.V."/>
        </authorList>
    </citation>
    <scope>NUCLEOTIDE SEQUENCE</scope>
    <source>
        <strain evidence="1">SL12-8</strain>
    </source>
</reference>
<evidence type="ECO:0000313" key="2">
    <source>
        <dbReference type="Proteomes" id="UP001364695"/>
    </source>
</evidence>
<keyword evidence="2" id="KW-1185">Reference proteome</keyword>
<keyword evidence="1" id="KW-0449">Lipoprotein</keyword>
<dbReference type="EMBL" id="JAWDIE010000029">
    <property type="protein sequence ID" value="MEJ7139466.1"/>
    <property type="molecule type" value="Genomic_DNA"/>
</dbReference>
<sequence>MKKLTVLLVVAGALSMLAGCKEDKPAAPAEVVQTVDWYKAHKTERAEVLAKCKANPGELAATPNCVNASRADSSSTWSAKGGGISPVKPLTADDINKK</sequence>
<evidence type="ECO:0000313" key="1">
    <source>
        <dbReference type="EMBL" id="MEJ7139466.1"/>
    </source>
</evidence>
<proteinExistence type="predicted"/>
<accession>A0ACC6P5J6</accession>
<name>A0ACC6P5J6_9BURK</name>
<protein>
    <submittedName>
        <fullName evidence="1">EexN family lipoprotein</fullName>
    </submittedName>
</protein>
<comment type="caution">
    <text evidence="1">The sequence shown here is derived from an EMBL/GenBank/DDBJ whole genome shotgun (WGS) entry which is preliminary data.</text>
</comment>
<gene>
    <name evidence="1" type="ORF">RV045_13655</name>
</gene>
<dbReference type="Proteomes" id="UP001364695">
    <property type="component" value="Unassembled WGS sequence"/>
</dbReference>
<organism evidence="1 2">
    <name type="scientific">Amphibiibacter pelophylacis</name>
    <dbReference type="NCBI Taxonomy" id="1799477"/>
    <lineage>
        <taxon>Bacteria</taxon>
        <taxon>Pseudomonadati</taxon>
        <taxon>Pseudomonadota</taxon>
        <taxon>Betaproteobacteria</taxon>
        <taxon>Burkholderiales</taxon>
        <taxon>Sphaerotilaceae</taxon>
        <taxon>Amphibiibacter</taxon>
    </lineage>
</organism>